<dbReference type="Proteomes" id="UP001301653">
    <property type="component" value="Unassembled WGS sequence"/>
</dbReference>
<comment type="caution">
    <text evidence="1">The sequence shown here is derived from an EMBL/GenBank/DDBJ whole genome shotgun (WGS) entry which is preliminary data.</text>
</comment>
<proteinExistence type="predicted"/>
<dbReference type="PROSITE" id="PS51257">
    <property type="entry name" value="PROKAR_LIPOPROTEIN"/>
    <property type="match status" value="1"/>
</dbReference>
<gene>
    <name evidence="1" type="ORF">VA603_04485</name>
</gene>
<dbReference type="EMBL" id="JAYFUH010000061">
    <property type="protein sequence ID" value="MEA5666793.1"/>
    <property type="molecule type" value="Genomic_DNA"/>
</dbReference>
<sequence>MIRTVLKYMLIAVIVLSVASCKRAPPEQRLRDTIAAMQKGVESGSPADFMEAVSPEFVGNEGVDRAGLERLVKAQLLLNSKVSVQTGPIAIEMAADNKTATVRFSALLVGGTGGLLPVRGDMQEIQTGWRDEDGQWRVYSASWGPVGGERG</sequence>
<keyword evidence="2" id="KW-1185">Reference proteome</keyword>
<organism evidence="1 2">
    <name type="scientific">Stenotrophomonas capsici</name>
    <dbReference type="NCBI Taxonomy" id="3110230"/>
    <lineage>
        <taxon>Bacteria</taxon>
        <taxon>Pseudomonadati</taxon>
        <taxon>Pseudomonadota</taxon>
        <taxon>Gammaproteobacteria</taxon>
        <taxon>Lysobacterales</taxon>
        <taxon>Lysobacteraceae</taxon>
        <taxon>Stenotrophomonas</taxon>
    </lineage>
</organism>
<accession>A0ABU5V0C5</accession>
<name>A0ABU5V0C5_9GAMM</name>
<protein>
    <submittedName>
        <fullName evidence="1">Nuclear transport factor 2 family protein</fullName>
    </submittedName>
</protein>
<dbReference type="RefSeq" id="WP_323438037.1">
    <property type="nucleotide sequence ID" value="NZ_JAYFUH010000061.1"/>
</dbReference>
<evidence type="ECO:0000313" key="2">
    <source>
        <dbReference type="Proteomes" id="UP001301653"/>
    </source>
</evidence>
<evidence type="ECO:0000313" key="1">
    <source>
        <dbReference type="EMBL" id="MEA5666793.1"/>
    </source>
</evidence>
<reference evidence="1 2" key="1">
    <citation type="submission" date="2023-12" db="EMBL/GenBank/DDBJ databases">
        <title>Stenotrophomonas guangdongensis sp. nov., isolated from wilted pepper plants (Capsicum annuum).</title>
        <authorList>
            <person name="Qiu M."/>
            <person name="Li Y."/>
            <person name="Liu Q."/>
            <person name="Zhang X."/>
            <person name="Huang Y."/>
            <person name="Guo R."/>
            <person name="Hu M."/>
            <person name="Zhou J."/>
            <person name="Zhou X."/>
        </authorList>
    </citation>
    <scope>NUCLEOTIDE SEQUENCE [LARGE SCALE GENOMIC DNA]</scope>
    <source>
        <strain evidence="1 2">MH1</strain>
    </source>
</reference>